<gene>
    <name evidence="2" type="ORF">APR03_002888</name>
</gene>
<proteinExistence type="predicted"/>
<dbReference type="InterPro" id="IPR010982">
    <property type="entry name" value="Lambda_DNA-bd_dom_sf"/>
</dbReference>
<feature type="domain" description="HTH cro/C1-type" evidence="1">
    <location>
        <begin position="23"/>
        <end position="77"/>
    </location>
</feature>
<reference evidence="2" key="1">
    <citation type="submission" date="2022-06" db="EMBL/GenBank/DDBJ databases">
        <title>Genomic Encyclopedia of Archaeal and Bacterial Type Strains, Phase II (KMG-II): from individual species to whole genera.</title>
        <authorList>
            <person name="Goeker M."/>
        </authorList>
    </citation>
    <scope>NUCLEOTIDE SEQUENCE</scope>
    <source>
        <strain evidence="2">DSM 26652</strain>
    </source>
</reference>
<dbReference type="GO" id="GO:0003677">
    <property type="term" value="F:DNA binding"/>
    <property type="evidence" value="ECO:0007669"/>
    <property type="project" value="UniProtKB-KW"/>
</dbReference>
<dbReference type="InterPro" id="IPR001387">
    <property type="entry name" value="Cro/C1-type_HTH"/>
</dbReference>
<dbReference type="AlphaFoldDB" id="A0A9X2JWH0"/>
<dbReference type="Proteomes" id="UP001139493">
    <property type="component" value="Unassembled WGS sequence"/>
</dbReference>
<name>A0A9X2JWH0_9MICO</name>
<dbReference type="EMBL" id="JAMTCS010000008">
    <property type="protein sequence ID" value="MCP2265532.1"/>
    <property type="molecule type" value="Genomic_DNA"/>
</dbReference>
<dbReference type="SMART" id="SM00530">
    <property type="entry name" value="HTH_XRE"/>
    <property type="match status" value="1"/>
</dbReference>
<sequence>MSSNQSGETDEFALLPEAFGSALRVEAARKGMTQLALVERTGLSKGTIGNYWHGRQTPRLKEMTVLSRALGVEVGDFYDRIMAEHARMQS</sequence>
<evidence type="ECO:0000259" key="1">
    <source>
        <dbReference type="PROSITE" id="PS50943"/>
    </source>
</evidence>
<evidence type="ECO:0000313" key="2">
    <source>
        <dbReference type="EMBL" id="MCP2265532.1"/>
    </source>
</evidence>
<comment type="caution">
    <text evidence="2">The sequence shown here is derived from an EMBL/GenBank/DDBJ whole genome shotgun (WGS) entry which is preliminary data.</text>
</comment>
<keyword evidence="2" id="KW-0238">DNA-binding</keyword>
<dbReference type="RefSeq" id="WP_253836731.1">
    <property type="nucleotide sequence ID" value="NZ_JAMTCS010000008.1"/>
</dbReference>
<dbReference type="PROSITE" id="PS50943">
    <property type="entry name" value="HTH_CROC1"/>
    <property type="match status" value="1"/>
</dbReference>
<protein>
    <submittedName>
        <fullName evidence="2">Cro/C1-type HTH DNA-binding domain-containing protein</fullName>
    </submittedName>
</protein>
<dbReference type="SUPFAM" id="SSF47413">
    <property type="entry name" value="lambda repressor-like DNA-binding domains"/>
    <property type="match status" value="1"/>
</dbReference>
<dbReference type="CDD" id="cd00093">
    <property type="entry name" value="HTH_XRE"/>
    <property type="match status" value="1"/>
</dbReference>
<dbReference type="Gene3D" id="1.10.260.40">
    <property type="entry name" value="lambda repressor-like DNA-binding domains"/>
    <property type="match status" value="1"/>
</dbReference>
<evidence type="ECO:0000313" key="3">
    <source>
        <dbReference type="Proteomes" id="UP001139493"/>
    </source>
</evidence>
<accession>A0A9X2JWH0</accession>
<organism evidence="2 3">
    <name type="scientific">Promicromonospora thailandica</name>
    <dbReference type="NCBI Taxonomy" id="765201"/>
    <lineage>
        <taxon>Bacteria</taxon>
        <taxon>Bacillati</taxon>
        <taxon>Actinomycetota</taxon>
        <taxon>Actinomycetes</taxon>
        <taxon>Micrococcales</taxon>
        <taxon>Promicromonosporaceae</taxon>
        <taxon>Promicromonospora</taxon>
    </lineage>
</organism>
<keyword evidence="3" id="KW-1185">Reference proteome</keyword>
<dbReference type="Pfam" id="PF13443">
    <property type="entry name" value="HTH_26"/>
    <property type="match status" value="1"/>
</dbReference>